<dbReference type="EMBL" id="BK010608">
    <property type="protein sequence ID" value="DAC75646.1"/>
    <property type="molecule type" value="Genomic_DNA"/>
</dbReference>
<reference evidence="1" key="6">
    <citation type="journal article" date="2017" name="Nat. Commun.">
        <title>Evolutionary dynamics and genomic features of the Elizabethkingia anophelis 2015 to 2016 Wisconsin outbreak strain.</title>
        <authorList>
            <person name="Perrin A."/>
            <person name="Larsonneur E."/>
            <person name="Nicholson A.C."/>
            <person name="Edwards D.J."/>
            <person name="Gundlach K.M."/>
            <person name="Whitney A.M."/>
            <person name="Gulvik C.A."/>
            <person name="Bell M.E."/>
            <person name="Rendueles O."/>
            <person name="Cury J."/>
            <person name="Hugon P."/>
            <person name="Clermont D."/>
            <person name="Enouf V."/>
            <person name="Loparev V."/>
            <person name="Juieng P."/>
            <person name="Monson T."/>
            <person name="Warshauer D."/>
            <person name="Elbadawi L.I."/>
            <person name="Walters M.S."/>
            <person name="Crist M.B."/>
            <person name="Noble-Wang J."/>
            <person name="Borlaug G."/>
            <person name="Rocha E.P.C."/>
            <person name="Criscuolo A."/>
            <person name="Touchon M."/>
            <person name="Davis J.P."/>
            <person name="Holt K.E."/>
            <person name="McQuiston J.R."/>
            <person name="Brisse S."/>
        </authorList>
    </citation>
    <scope>NUCLEOTIDE SEQUENCE</scope>
</reference>
<evidence type="ECO:0008006" key="3">
    <source>
        <dbReference type="Google" id="ProtNLM"/>
    </source>
</evidence>
<sequence length="116" mass="13808">MKKDETYREIIFTEEFEQFLNQLDNKIKNKYDDAIVLLRGTYVLNTKFVKKIVGVDQLYELRISIGYNEYRSIIFSIDHDNIIQATKLILLNGFLKKGTKDYRKEIKNAINILKRL</sequence>
<protein>
    <recommendedName>
        <fullName evidence="3">Addiction module toxin RelE</fullName>
    </recommendedName>
</protein>
<reference evidence="1" key="2">
    <citation type="journal article" date="2014" name="PLoS ONE">
        <title>Insights from the genome annotation of Elizabethkingia anophelis from the malaria vector Anopheles gambiae.</title>
        <authorList>
            <person name="Kukutla P."/>
            <person name="Lindberg B.G."/>
            <person name="Pei D."/>
            <person name="Rayl M."/>
            <person name="Yu W."/>
            <person name="Steritz M."/>
            <person name="Faye I."/>
            <person name="Xu J."/>
        </authorList>
    </citation>
    <scope>NUCLEOTIDE SEQUENCE</scope>
</reference>
<dbReference type="AlphaFoldDB" id="A0A455ZFM0"/>
<reference evidence="1" key="8">
    <citation type="journal article" date="2018" name="J. ISSAAS">
        <title>In Silico Identification of Three Types of Integrative and Conjugative Elements (ICEs) in Elizabethkingia anophelis Strains Isolated from Around the World.</title>
        <authorList>
            <person name="Xu J."/>
            <person name="Pei D."/>
            <person name="Nicholson A."/>
            <person name="Lan Y."/>
            <person name="Xia Q."/>
        </authorList>
    </citation>
    <scope>NUCLEOTIDE SEQUENCE</scope>
</reference>
<reference evidence="1" key="4">
    <citation type="journal article" date="2016" name="Sci. Rep.">
        <title>Genomic epidemiology and global diversity of the emerging bacterial pathogen Elizabethkingia anophelis.</title>
        <authorList>
            <person name="Breurec S."/>
            <person name="Criscuolo A."/>
            <person name="Diancourt L."/>
            <person name="Rendueles O."/>
            <person name="Vandenbogaert M."/>
            <person name="Passet V."/>
            <person name="Caro V."/>
            <person name="Rocha E.P."/>
            <person name="Touchon M."/>
            <person name="Brisse S."/>
        </authorList>
    </citation>
    <scope>NUCLEOTIDE SEQUENCE</scope>
</reference>
<dbReference type="EMBL" id="BK010606">
    <property type="protein sequence ID" value="DAC75465.1"/>
    <property type="molecule type" value="Genomic_DNA"/>
</dbReference>
<gene>
    <name evidence="1" type="primary">ICEEaIII(1)_R26_18353_18003</name>
    <name evidence="2" type="synonym">ICEEaIII(3)_As1_23615_23965</name>
</gene>
<organism evidence="1">
    <name type="scientific">Elizabethkingia anophelis</name>
    <dbReference type="NCBI Taxonomy" id="1117645"/>
    <lineage>
        <taxon>Bacteria</taxon>
        <taxon>Pseudomonadati</taxon>
        <taxon>Bacteroidota</taxon>
        <taxon>Flavobacteriia</taxon>
        <taxon>Flavobacteriales</taxon>
        <taxon>Weeksellaceae</taxon>
        <taxon>Elizabethkingia</taxon>
    </lineage>
</organism>
<dbReference type="Gene3D" id="3.30.2310.20">
    <property type="entry name" value="RelE-like"/>
    <property type="match status" value="1"/>
</dbReference>
<proteinExistence type="predicted"/>
<reference evidence="1" key="7">
    <citation type="journal article" date="2017" name="Sci. Rep.">
        <title>Genomic features, phylogenetic relationships, and comparative genomics of Elizabethkingia anophelis strain EM361-97 isolated in Taiwan.</title>
        <authorList>
            <person name="Lin J.N."/>
            <person name="Lai C.H."/>
            <person name="Yang C.H."/>
            <person name="Huang Y.H."/>
            <person name="Lin H.H."/>
        </authorList>
    </citation>
    <scope>NUCLEOTIDE SEQUENCE</scope>
</reference>
<reference evidence="1" key="3">
    <citation type="journal article" date="2016" name="Genome Announc.">
        <title>Complete Genome Sequences of Four Strains from the 2015-2016 Elizabethkingia anophelis Outbreak.</title>
        <authorList>
            <person name="Nicholson A.C."/>
            <person name="Whitney A.M."/>
            <person name="Emery B.D."/>
            <person name="Bell M.E."/>
            <person name="Gartin J.T."/>
            <person name="Humrighouse B.W."/>
            <person name="Loparev V.N."/>
            <person name="Batra D."/>
            <person name="Sheth M."/>
            <person name="Rowe L.A."/>
            <person name="Juieng P."/>
            <person name="Knipe K."/>
            <person name="Gulvik C."/>
            <person name="McQuiston J.R."/>
        </authorList>
    </citation>
    <scope>NUCLEOTIDE SEQUENCE</scope>
</reference>
<dbReference type="RefSeq" id="WP_009090894.1">
    <property type="nucleotide sequence ID" value="NZ_CBCRWW010000026.1"/>
</dbReference>
<dbReference type="InterPro" id="IPR009241">
    <property type="entry name" value="HigB-like"/>
</dbReference>
<dbReference type="GeneID" id="56686052"/>
<dbReference type="InterPro" id="IPR035093">
    <property type="entry name" value="RelE/ParE_toxin_dom_sf"/>
</dbReference>
<reference evidence="1" key="1">
    <citation type="journal article" date="2014" name="Genome Biol. Evol.">
        <title>Comparative genomic analysis of malaria mosquito vector-associated novel pathogen Elizabethkingia anophelis.</title>
        <authorList>
            <person name="Teo J."/>
            <person name="Tan S.Y."/>
            <person name="Liu Y."/>
            <person name="Tay M."/>
            <person name="Ding Y."/>
            <person name="Li Y."/>
            <person name="Kjelleberg S."/>
            <person name="Givskov M."/>
            <person name="Lin R.T."/>
            <person name="Yang L."/>
        </authorList>
    </citation>
    <scope>NUCLEOTIDE SEQUENCE</scope>
</reference>
<evidence type="ECO:0000313" key="2">
    <source>
        <dbReference type="EMBL" id="DAC75646.1"/>
    </source>
</evidence>
<reference evidence="1" key="5">
    <citation type="journal article" date="2017" name="Genome Announc.">
        <title>Complete Circularized Genome Sequences of Four Strains of Elizabethkingia anophelis, Including Two Novel Strains Isolated from Wild-Caught Anopheles sinensis.</title>
        <authorList>
            <person name="Pei D."/>
            <person name="Nicholson A.C."/>
            <person name="Jiang J."/>
            <person name="Chen H."/>
            <person name="Whitney A.M."/>
            <person name="Villarma A."/>
            <person name="Bell M."/>
            <person name="Humrighouse B."/>
            <person name="Rowe L.A."/>
            <person name="Sheth M."/>
            <person name="Batra D."/>
            <person name="Juieng P."/>
            <person name="Loparev V.N."/>
            <person name="McQuiston J.R."/>
            <person name="Lan Y."/>
            <person name="Ma Y."/>
            <person name="Xu J."/>
        </authorList>
    </citation>
    <scope>NUCLEOTIDE SEQUENCE</scope>
</reference>
<name>A0A455ZFM0_9FLAO</name>
<dbReference type="Pfam" id="PF05973">
    <property type="entry name" value="Gp49"/>
    <property type="match status" value="1"/>
</dbReference>
<dbReference type="SUPFAM" id="SSF143011">
    <property type="entry name" value="RelE-like"/>
    <property type="match status" value="1"/>
</dbReference>
<evidence type="ECO:0000313" key="1">
    <source>
        <dbReference type="EMBL" id="DAC75465.1"/>
    </source>
</evidence>
<accession>A0A455ZFM0</accession>